<dbReference type="PRINTS" id="PR00364">
    <property type="entry name" value="DISEASERSIST"/>
</dbReference>
<evidence type="ECO:0000256" key="5">
    <source>
        <dbReference type="PROSITE-ProRule" id="PRU01091"/>
    </source>
</evidence>
<accession>A0A840NBP3</accession>
<keyword evidence="3 5" id="KW-0238">DNA-binding</keyword>
<name>A0A840NBP3_9PSEU</name>
<evidence type="ECO:0000313" key="8">
    <source>
        <dbReference type="Proteomes" id="UP000580474"/>
    </source>
</evidence>
<feature type="DNA-binding region" description="OmpR/PhoB-type" evidence="5">
    <location>
        <begin position="8"/>
        <end position="106"/>
    </location>
</feature>
<keyword evidence="8" id="KW-1185">Reference proteome</keyword>
<dbReference type="GO" id="GO:0043531">
    <property type="term" value="F:ADP binding"/>
    <property type="evidence" value="ECO:0007669"/>
    <property type="project" value="InterPro"/>
</dbReference>
<dbReference type="SUPFAM" id="SSF52540">
    <property type="entry name" value="P-loop containing nucleoside triphosphate hydrolases"/>
    <property type="match status" value="1"/>
</dbReference>
<dbReference type="GO" id="GO:0006355">
    <property type="term" value="P:regulation of DNA-templated transcription"/>
    <property type="evidence" value="ECO:0007669"/>
    <property type="project" value="InterPro"/>
</dbReference>
<proteinExistence type="inferred from homology"/>
<dbReference type="InterPro" id="IPR019734">
    <property type="entry name" value="TPR_rpt"/>
</dbReference>
<sequence length="957" mass="103491">MPPVQVNGPPVSAERGLSFTVLGPLRAWRGTTPLDLGPVRQQAFLAGLLLRPDVTVSRQQLLDAVWGEEPPGTGLKVVPGYVYRVRKSLGVDAVISGDRGGYRFHGDRVRVDSVLLEDLAGQARAAHRTGDLAAAVQLCGDALALFAGEPLTGLPGPFVVSQRRRWTERRIALAQQKADWELRLGRHAEVVEELSALLAAHPDNETLAALLMRALHDGGRRADALAVYAELRHRLVEELGVEPGAETRRVQQAVLLGEDLTPRATVRRGAARDELPADVGDLVGRDRELALLTASAKGGAVAVDAVDGVAGSGKSALAVTAARALRAECSGGCLFVDLHGHSEVRDALAPQRVLRRLLRAVDVEDGAIPDDVDELAARWRSATMPLRLLLVLDDASSSEQVRPLLPAGPGSRVLVTSRGRLTGLDVRCRISLGPLDVDAAQGLLGGIVGTPSTDRDRAAARELARLCGWLPLALRIAGARLQHRPMWTWDDLVSRLSDGDARLGELTAGDRSVEAAFRLSYHRIPGIEQRAFRALSRAPSAELDRIAMAAMLHCAPARAGRVLENLVDANLVQQPAVGRYRLHDLVAVFARRLAAEHPAETAAADRRLLELHLTAARRAVDWKRTGRPDEPGTGPTPFSGMRDAVEWLNSAGDLSDVVSHAVATGNVDHACLLAEAGVDYLLRRGRIHECRAAVEIALEHVADATERRMIAALRFWLGCVELVQGRHEQAHHCYRDALHTARNLGDRWEESRALGALGVVAGLSGAKHEAVDALSEALEAAVELGDEWLIERADSYLGYLQHVDHRHEEALERFERIHALGEKLGSSAMMARALCYTGSVHLVVGRFAEAASALRRAVDSAEELGDLVLYAASLSRLGTAEYELEDRAAALDSQRRALQAFPADGPTSVALEMHQRLADTCLREGHHDEAQEHFRSTLALAETGPTERITGLRDVFL</sequence>
<dbReference type="RefSeq" id="WP_184478771.1">
    <property type="nucleotide sequence ID" value="NZ_JACHIV010000001.1"/>
</dbReference>
<dbReference type="Gene3D" id="1.10.10.10">
    <property type="entry name" value="Winged helix-like DNA-binding domain superfamily/Winged helix DNA-binding domain"/>
    <property type="match status" value="1"/>
</dbReference>
<keyword evidence="2" id="KW-0805">Transcription regulation</keyword>
<dbReference type="SMART" id="SM01043">
    <property type="entry name" value="BTAD"/>
    <property type="match status" value="1"/>
</dbReference>
<dbReference type="PROSITE" id="PS51755">
    <property type="entry name" value="OMPR_PHOB"/>
    <property type="match status" value="1"/>
</dbReference>
<evidence type="ECO:0000313" key="7">
    <source>
        <dbReference type="EMBL" id="MBB5069024.1"/>
    </source>
</evidence>
<dbReference type="GO" id="GO:0000160">
    <property type="term" value="P:phosphorelay signal transduction system"/>
    <property type="evidence" value="ECO:0007669"/>
    <property type="project" value="InterPro"/>
</dbReference>
<evidence type="ECO:0000259" key="6">
    <source>
        <dbReference type="PROSITE" id="PS51755"/>
    </source>
</evidence>
<dbReference type="AlphaFoldDB" id="A0A840NBP3"/>
<comment type="caution">
    <text evidence="7">The sequence shown here is derived from an EMBL/GenBank/DDBJ whole genome shotgun (WGS) entry which is preliminary data.</text>
</comment>
<dbReference type="SMART" id="SM00862">
    <property type="entry name" value="Trans_reg_C"/>
    <property type="match status" value="1"/>
</dbReference>
<organism evidence="7 8">
    <name type="scientific">Saccharopolyspora gloriosae</name>
    <dbReference type="NCBI Taxonomy" id="455344"/>
    <lineage>
        <taxon>Bacteria</taxon>
        <taxon>Bacillati</taxon>
        <taxon>Actinomycetota</taxon>
        <taxon>Actinomycetes</taxon>
        <taxon>Pseudonocardiales</taxon>
        <taxon>Pseudonocardiaceae</taxon>
        <taxon>Saccharopolyspora</taxon>
    </lineage>
</organism>
<dbReference type="PANTHER" id="PTHR35807">
    <property type="entry name" value="TRANSCRIPTIONAL REGULATOR REDD-RELATED"/>
    <property type="match status" value="1"/>
</dbReference>
<keyword evidence="4" id="KW-0804">Transcription</keyword>
<dbReference type="InterPro" id="IPR051677">
    <property type="entry name" value="AfsR-DnrI-RedD_regulator"/>
</dbReference>
<evidence type="ECO:0000256" key="3">
    <source>
        <dbReference type="ARBA" id="ARBA00023125"/>
    </source>
</evidence>
<evidence type="ECO:0000256" key="2">
    <source>
        <dbReference type="ARBA" id="ARBA00023015"/>
    </source>
</evidence>
<dbReference type="Pfam" id="PF03704">
    <property type="entry name" value="BTAD"/>
    <property type="match status" value="1"/>
</dbReference>
<dbReference type="InterPro" id="IPR027417">
    <property type="entry name" value="P-loop_NTPase"/>
</dbReference>
<dbReference type="Gene3D" id="1.25.40.10">
    <property type="entry name" value="Tetratricopeptide repeat domain"/>
    <property type="match status" value="2"/>
</dbReference>
<dbReference type="InterPro" id="IPR016032">
    <property type="entry name" value="Sig_transdc_resp-reg_C-effctor"/>
</dbReference>
<dbReference type="InterPro" id="IPR011990">
    <property type="entry name" value="TPR-like_helical_dom_sf"/>
</dbReference>
<dbReference type="SMART" id="SM00028">
    <property type="entry name" value="TPR"/>
    <property type="match status" value="6"/>
</dbReference>
<evidence type="ECO:0000256" key="1">
    <source>
        <dbReference type="ARBA" id="ARBA00005820"/>
    </source>
</evidence>
<dbReference type="GO" id="GO:0003677">
    <property type="term" value="F:DNA binding"/>
    <property type="evidence" value="ECO:0007669"/>
    <property type="project" value="UniProtKB-UniRule"/>
</dbReference>
<dbReference type="Pfam" id="PF00486">
    <property type="entry name" value="Trans_reg_C"/>
    <property type="match status" value="1"/>
</dbReference>
<dbReference type="CDD" id="cd15831">
    <property type="entry name" value="BTAD"/>
    <property type="match status" value="1"/>
</dbReference>
<dbReference type="EMBL" id="JACHIV010000001">
    <property type="protein sequence ID" value="MBB5069024.1"/>
    <property type="molecule type" value="Genomic_DNA"/>
</dbReference>
<dbReference type="PANTHER" id="PTHR35807:SF1">
    <property type="entry name" value="TRANSCRIPTIONAL REGULATOR REDD"/>
    <property type="match status" value="1"/>
</dbReference>
<gene>
    <name evidence="7" type="ORF">BJ969_002112</name>
</gene>
<reference evidence="7 8" key="1">
    <citation type="submission" date="2020-08" db="EMBL/GenBank/DDBJ databases">
        <title>Sequencing the genomes of 1000 actinobacteria strains.</title>
        <authorList>
            <person name="Klenk H.-P."/>
        </authorList>
    </citation>
    <scope>NUCLEOTIDE SEQUENCE [LARGE SCALE GENOMIC DNA]</scope>
    <source>
        <strain evidence="7 8">DSM 45582</strain>
    </source>
</reference>
<protein>
    <submittedName>
        <fullName evidence="7">DNA-binding SARP family transcriptional activator</fullName>
    </submittedName>
</protein>
<dbReference type="SUPFAM" id="SSF48452">
    <property type="entry name" value="TPR-like"/>
    <property type="match status" value="4"/>
</dbReference>
<dbReference type="SUPFAM" id="SSF46894">
    <property type="entry name" value="C-terminal effector domain of the bipartite response regulators"/>
    <property type="match status" value="1"/>
</dbReference>
<dbReference type="InterPro" id="IPR036388">
    <property type="entry name" value="WH-like_DNA-bd_sf"/>
</dbReference>
<comment type="similarity">
    <text evidence="1">Belongs to the AfsR/DnrI/RedD regulatory family.</text>
</comment>
<dbReference type="Proteomes" id="UP000580474">
    <property type="component" value="Unassembled WGS sequence"/>
</dbReference>
<dbReference type="InterPro" id="IPR005158">
    <property type="entry name" value="BTAD"/>
</dbReference>
<feature type="domain" description="OmpR/PhoB-type" evidence="6">
    <location>
        <begin position="8"/>
        <end position="106"/>
    </location>
</feature>
<dbReference type="InterPro" id="IPR001867">
    <property type="entry name" value="OmpR/PhoB-type_DNA-bd"/>
</dbReference>
<evidence type="ECO:0000256" key="4">
    <source>
        <dbReference type="ARBA" id="ARBA00023163"/>
    </source>
</evidence>